<accession>A0A6C0EF41</accession>
<organism evidence="1">
    <name type="scientific">viral metagenome</name>
    <dbReference type="NCBI Taxonomy" id="1070528"/>
    <lineage>
        <taxon>unclassified sequences</taxon>
        <taxon>metagenomes</taxon>
        <taxon>organismal metagenomes</taxon>
    </lineage>
</organism>
<reference evidence="1" key="1">
    <citation type="journal article" date="2020" name="Nature">
        <title>Giant virus diversity and host interactions through global metagenomics.</title>
        <authorList>
            <person name="Schulz F."/>
            <person name="Roux S."/>
            <person name="Paez-Espino D."/>
            <person name="Jungbluth S."/>
            <person name="Walsh D.A."/>
            <person name="Denef V.J."/>
            <person name="McMahon K.D."/>
            <person name="Konstantinidis K.T."/>
            <person name="Eloe-Fadrosh E.A."/>
            <person name="Kyrpides N.C."/>
            <person name="Woyke T."/>
        </authorList>
    </citation>
    <scope>NUCLEOTIDE SEQUENCE</scope>
    <source>
        <strain evidence="1">GVMAG-M-3300023179-2</strain>
    </source>
</reference>
<proteinExistence type="predicted"/>
<dbReference type="EMBL" id="MN739808">
    <property type="protein sequence ID" value="QHT27040.1"/>
    <property type="molecule type" value="Genomic_DNA"/>
</dbReference>
<sequence length="65" mass="7138">MACMCEICGWTGENTGWGPTYCSRGCATSDPRAYADEDYEDAILPSRQTCICQVCGWTGEHTTFS</sequence>
<dbReference type="AlphaFoldDB" id="A0A6C0EF41"/>
<protein>
    <submittedName>
        <fullName evidence="1">Uncharacterized protein</fullName>
    </submittedName>
</protein>
<name>A0A6C0EF41_9ZZZZ</name>
<evidence type="ECO:0000313" key="1">
    <source>
        <dbReference type="EMBL" id="QHT27040.1"/>
    </source>
</evidence>